<dbReference type="AlphaFoldDB" id="D7CUD3"/>
<dbReference type="PANTHER" id="PTHR21666:SF268">
    <property type="entry name" value="PEPTIDASE M23 DOMAIN-CONTAINING PROTEIN"/>
    <property type="match status" value="1"/>
</dbReference>
<feature type="compositionally biased region" description="Basic and acidic residues" evidence="1">
    <location>
        <begin position="49"/>
        <end position="61"/>
    </location>
</feature>
<keyword evidence="2" id="KW-0732">Signal</keyword>
<dbReference type="Gene3D" id="2.70.70.10">
    <property type="entry name" value="Glucose Permease (Domain IIA)"/>
    <property type="match status" value="1"/>
</dbReference>
<dbReference type="Proteomes" id="UP000000379">
    <property type="component" value="Chromosome"/>
</dbReference>
<dbReference type="OrthoDB" id="9810477at2"/>
<gene>
    <name evidence="4" type="ordered locus">Trad_2612</name>
</gene>
<reference evidence="4 5" key="2">
    <citation type="journal article" date="2011" name="Stand. Genomic Sci.">
        <title>Complete genome sequence of Truepera radiovictrix type strain (RQ-24).</title>
        <authorList>
            <person name="Ivanova N."/>
            <person name="Rohde C."/>
            <person name="Munk C."/>
            <person name="Nolan M."/>
            <person name="Lucas S."/>
            <person name="Del Rio T.G."/>
            <person name="Tice H."/>
            <person name="Deshpande S."/>
            <person name="Cheng J.F."/>
            <person name="Tapia R."/>
            <person name="Han C."/>
            <person name="Goodwin L."/>
            <person name="Pitluck S."/>
            <person name="Liolios K."/>
            <person name="Mavromatis K."/>
            <person name="Mikhailova N."/>
            <person name="Pati A."/>
            <person name="Chen A."/>
            <person name="Palaniappan K."/>
            <person name="Land M."/>
            <person name="Hauser L."/>
            <person name="Chang Y.J."/>
            <person name="Jeffries C.D."/>
            <person name="Brambilla E."/>
            <person name="Rohde M."/>
            <person name="Goker M."/>
            <person name="Tindall B.J."/>
            <person name="Woyke T."/>
            <person name="Bristow J."/>
            <person name="Eisen J.A."/>
            <person name="Markowitz V."/>
            <person name="Hugenholtz P."/>
            <person name="Kyrpides N.C."/>
            <person name="Klenk H.P."/>
            <person name="Lapidus A."/>
        </authorList>
    </citation>
    <scope>NUCLEOTIDE SEQUENCE [LARGE SCALE GENOMIC DNA]</scope>
    <source>
        <strain evidence="5">DSM 17093 / CIP 108686 / LMG 22925 / RQ-24</strain>
    </source>
</reference>
<name>D7CUD3_TRURR</name>
<feature type="chain" id="PRO_5003094440" evidence="2">
    <location>
        <begin position="25"/>
        <end position="227"/>
    </location>
</feature>
<organism evidence="4 5">
    <name type="scientific">Truepera radiovictrix (strain DSM 17093 / CIP 108686 / LMG 22925 / RQ-24)</name>
    <dbReference type="NCBI Taxonomy" id="649638"/>
    <lineage>
        <taxon>Bacteria</taxon>
        <taxon>Thermotogati</taxon>
        <taxon>Deinococcota</taxon>
        <taxon>Deinococci</taxon>
        <taxon>Trueperales</taxon>
        <taxon>Trueperaceae</taxon>
        <taxon>Truepera</taxon>
    </lineage>
</organism>
<reference evidence="5" key="1">
    <citation type="submission" date="2010-05" db="EMBL/GenBank/DDBJ databases">
        <title>The complete genome of Truepera radiovictris DSM 17093.</title>
        <authorList>
            <consortium name="US DOE Joint Genome Institute (JGI-PGF)"/>
            <person name="Lucas S."/>
            <person name="Copeland A."/>
            <person name="Lapidus A."/>
            <person name="Glavina del Rio T."/>
            <person name="Dalin E."/>
            <person name="Tice H."/>
            <person name="Bruce D."/>
            <person name="Goodwin L."/>
            <person name="Pitluck S."/>
            <person name="Kyrpides N."/>
            <person name="Mavromatis K."/>
            <person name="Ovchinnikova G."/>
            <person name="Munk A.C."/>
            <person name="Detter J.C."/>
            <person name="Han C."/>
            <person name="Tapia R."/>
            <person name="Land M."/>
            <person name="Hauser L."/>
            <person name="Markowitz V."/>
            <person name="Cheng J.-F."/>
            <person name="Hugenholtz P."/>
            <person name="Woyke T."/>
            <person name="Wu D."/>
            <person name="Tindall B."/>
            <person name="Pomrenke H.G."/>
            <person name="Brambilla E."/>
            <person name="Klenk H.-P."/>
            <person name="Eisen J.A."/>
        </authorList>
    </citation>
    <scope>NUCLEOTIDE SEQUENCE [LARGE SCALE GENOMIC DNA]</scope>
    <source>
        <strain evidence="5">DSM 17093 / CIP 108686 / LMG 22925 / RQ-24</strain>
    </source>
</reference>
<keyword evidence="5" id="KW-1185">Reference proteome</keyword>
<feature type="region of interest" description="Disordered" evidence="1">
    <location>
        <begin position="31"/>
        <end position="61"/>
    </location>
</feature>
<evidence type="ECO:0000256" key="2">
    <source>
        <dbReference type="SAM" id="SignalP"/>
    </source>
</evidence>
<proteinExistence type="predicted"/>
<evidence type="ECO:0000313" key="5">
    <source>
        <dbReference type="Proteomes" id="UP000000379"/>
    </source>
</evidence>
<dbReference type="STRING" id="649638.Trad_2612"/>
<protein>
    <submittedName>
        <fullName evidence="4">Peptidase M23</fullName>
    </submittedName>
</protein>
<dbReference type="InterPro" id="IPR016047">
    <property type="entry name" value="M23ase_b-sheet_dom"/>
</dbReference>
<evidence type="ECO:0000313" key="4">
    <source>
        <dbReference type="EMBL" id="ADI15718.1"/>
    </source>
</evidence>
<evidence type="ECO:0000256" key="1">
    <source>
        <dbReference type="SAM" id="MobiDB-lite"/>
    </source>
</evidence>
<dbReference type="SUPFAM" id="SSF51261">
    <property type="entry name" value="Duplicated hybrid motif"/>
    <property type="match status" value="1"/>
</dbReference>
<evidence type="ECO:0000259" key="3">
    <source>
        <dbReference type="Pfam" id="PF01551"/>
    </source>
</evidence>
<feature type="domain" description="M23ase beta-sheet core" evidence="3">
    <location>
        <begin position="111"/>
        <end position="202"/>
    </location>
</feature>
<sequence>MARLSRRVARPLALAALFGALAPAQQPPQVAGLPPLEALPPLVCPDPPEGGRDADRAPEERERRRAYRALLPLFLAALPEARDTELLMPVFGARVAHVADTWGAPRGGGRVHEGQDIFAPEGTPVYSATYGFVYRIGENDLGGNVVTVIGGAGVRYYYAHLSAFAEGLTEGQAVTPETLLGFVGRTGNASGTPPHLHLGMYTGLCDWEAEDPLPLLVDRDWQAGLDD</sequence>
<feature type="compositionally biased region" description="Low complexity" evidence="1">
    <location>
        <begin position="31"/>
        <end position="41"/>
    </location>
</feature>
<dbReference type="EMBL" id="CP002049">
    <property type="protein sequence ID" value="ADI15718.1"/>
    <property type="molecule type" value="Genomic_DNA"/>
</dbReference>
<dbReference type="RefSeq" id="WP_013179079.1">
    <property type="nucleotide sequence ID" value="NC_014221.1"/>
</dbReference>
<dbReference type="Pfam" id="PF01551">
    <property type="entry name" value="Peptidase_M23"/>
    <property type="match status" value="1"/>
</dbReference>
<dbReference type="GO" id="GO:0004222">
    <property type="term" value="F:metalloendopeptidase activity"/>
    <property type="evidence" value="ECO:0007669"/>
    <property type="project" value="TreeGrafter"/>
</dbReference>
<dbReference type="PANTHER" id="PTHR21666">
    <property type="entry name" value="PEPTIDASE-RELATED"/>
    <property type="match status" value="1"/>
</dbReference>
<dbReference type="HOGENOM" id="CLU_101406_0_1_0"/>
<dbReference type="eggNOG" id="COG0739">
    <property type="taxonomic scope" value="Bacteria"/>
</dbReference>
<dbReference type="InterPro" id="IPR050570">
    <property type="entry name" value="Cell_wall_metabolism_enzyme"/>
</dbReference>
<dbReference type="InterPro" id="IPR011055">
    <property type="entry name" value="Dup_hybrid_motif"/>
</dbReference>
<dbReference type="KEGG" id="tra:Trad_2612"/>
<dbReference type="CDD" id="cd12797">
    <property type="entry name" value="M23_peptidase"/>
    <property type="match status" value="1"/>
</dbReference>
<feature type="signal peptide" evidence="2">
    <location>
        <begin position="1"/>
        <end position="24"/>
    </location>
</feature>
<accession>D7CUD3</accession>